<feature type="region of interest" description="Disordered" evidence="1">
    <location>
        <begin position="69"/>
        <end position="89"/>
    </location>
</feature>
<reference evidence="2 3" key="1">
    <citation type="submission" date="2020-03" db="EMBL/GenBank/DDBJ databases">
        <title>The genome sequence of Microvirga sp. c23x22.</title>
        <authorList>
            <person name="Zhang X."/>
        </authorList>
    </citation>
    <scope>NUCLEOTIDE SEQUENCE [LARGE SCALE GENOMIC DNA]</scope>
    <source>
        <strain evidence="3">c23x22</strain>
    </source>
</reference>
<dbReference type="RefSeq" id="WP_167673289.1">
    <property type="nucleotide sequence ID" value="NZ_JAATJS010000004.1"/>
</dbReference>
<comment type="caution">
    <text evidence="2">The sequence shown here is derived from an EMBL/GenBank/DDBJ whole genome shotgun (WGS) entry which is preliminary data.</text>
</comment>
<sequence>MSRITNDTQDKENDTQGEEWEAISVPGLPKGFTIQRDRRNGNFRLLDPTGSVVGKFVSADSALLAAFDRAESESSDLEPEDPSDSFGLG</sequence>
<name>A0ABX0VD41_9HYPH</name>
<dbReference type="Proteomes" id="UP000707352">
    <property type="component" value="Unassembled WGS sequence"/>
</dbReference>
<protein>
    <submittedName>
        <fullName evidence="2">Uncharacterized protein</fullName>
    </submittedName>
</protein>
<accession>A0ABX0VD41</accession>
<feature type="compositionally biased region" description="Acidic residues" evidence="1">
    <location>
        <begin position="73"/>
        <end position="83"/>
    </location>
</feature>
<keyword evidence="3" id="KW-1185">Reference proteome</keyword>
<evidence type="ECO:0000256" key="1">
    <source>
        <dbReference type="SAM" id="MobiDB-lite"/>
    </source>
</evidence>
<organism evidence="2 3">
    <name type="scientific">Microvirga terricola</name>
    <dbReference type="NCBI Taxonomy" id="2719797"/>
    <lineage>
        <taxon>Bacteria</taxon>
        <taxon>Pseudomonadati</taxon>
        <taxon>Pseudomonadota</taxon>
        <taxon>Alphaproteobacteria</taxon>
        <taxon>Hyphomicrobiales</taxon>
        <taxon>Methylobacteriaceae</taxon>
        <taxon>Microvirga</taxon>
    </lineage>
</organism>
<evidence type="ECO:0000313" key="3">
    <source>
        <dbReference type="Proteomes" id="UP000707352"/>
    </source>
</evidence>
<proteinExistence type="predicted"/>
<feature type="region of interest" description="Disordered" evidence="1">
    <location>
        <begin position="1"/>
        <end position="33"/>
    </location>
</feature>
<evidence type="ECO:0000313" key="2">
    <source>
        <dbReference type="EMBL" id="NIX77366.1"/>
    </source>
</evidence>
<gene>
    <name evidence="2" type="ORF">HB375_12190</name>
</gene>
<dbReference type="EMBL" id="JAATJS010000004">
    <property type="protein sequence ID" value="NIX77366.1"/>
    <property type="molecule type" value="Genomic_DNA"/>
</dbReference>